<reference evidence="1 2" key="1">
    <citation type="journal article" date="2021" name="BMC Genomics">
        <title>Datura genome reveals duplications of psychoactive alkaloid biosynthetic genes and high mutation rate following tissue culture.</title>
        <authorList>
            <person name="Rajewski A."/>
            <person name="Carter-House D."/>
            <person name="Stajich J."/>
            <person name="Litt A."/>
        </authorList>
    </citation>
    <scope>NUCLEOTIDE SEQUENCE [LARGE SCALE GENOMIC DNA]</scope>
    <source>
        <strain evidence="1">AR-01</strain>
    </source>
</reference>
<sequence>MVVPSSAIEKLRLSTWSSYCLRSTAAAVPLSLCRDRCRSPITATARPNPVRRPALNLDLNYSRWYFAW</sequence>
<dbReference type="Proteomes" id="UP000823775">
    <property type="component" value="Unassembled WGS sequence"/>
</dbReference>
<name>A0ABS8SR85_DATST</name>
<dbReference type="EMBL" id="JACEIK010000731">
    <property type="protein sequence ID" value="MCD7461525.1"/>
    <property type="molecule type" value="Genomic_DNA"/>
</dbReference>
<accession>A0ABS8SR85</accession>
<evidence type="ECO:0000313" key="1">
    <source>
        <dbReference type="EMBL" id="MCD7461525.1"/>
    </source>
</evidence>
<comment type="caution">
    <text evidence="1">The sequence shown here is derived from an EMBL/GenBank/DDBJ whole genome shotgun (WGS) entry which is preliminary data.</text>
</comment>
<keyword evidence="2" id="KW-1185">Reference proteome</keyword>
<proteinExistence type="predicted"/>
<gene>
    <name evidence="1" type="ORF">HAX54_046369</name>
</gene>
<evidence type="ECO:0000313" key="2">
    <source>
        <dbReference type="Proteomes" id="UP000823775"/>
    </source>
</evidence>
<organism evidence="1 2">
    <name type="scientific">Datura stramonium</name>
    <name type="common">Jimsonweed</name>
    <name type="synonym">Common thornapple</name>
    <dbReference type="NCBI Taxonomy" id="4076"/>
    <lineage>
        <taxon>Eukaryota</taxon>
        <taxon>Viridiplantae</taxon>
        <taxon>Streptophyta</taxon>
        <taxon>Embryophyta</taxon>
        <taxon>Tracheophyta</taxon>
        <taxon>Spermatophyta</taxon>
        <taxon>Magnoliopsida</taxon>
        <taxon>eudicotyledons</taxon>
        <taxon>Gunneridae</taxon>
        <taxon>Pentapetalae</taxon>
        <taxon>asterids</taxon>
        <taxon>lamiids</taxon>
        <taxon>Solanales</taxon>
        <taxon>Solanaceae</taxon>
        <taxon>Solanoideae</taxon>
        <taxon>Datureae</taxon>
        <taxon>Datura</taxon>
    </lineage>
</organism>
<protein>
    <submittedName>
        <fullName evidence="1">Uncharacterized protein</fullName>
    </submittedName>
</protein>